<evidence type="ECO:0000313" key="2">
    <source>
        <dbReference type="EMBL" id="SPX62526.1"/>
    </source>
</evidence>
<reference evidence="1 3" key="1">
    <citation type="submission" date="2015-11" db="EMBL/GenBank/DDBJ databases">
        <title>Genomic analysis of 38 Legionella species identifies large and diverse effector repertoires.</title>
        <authorList>
            <person name="Burstein D."/>
            <person name="Amaro F."/>
            <person name="Zusman T."/>
            <person name="Lifshitz Z."/>
            <person name="Cohen O."/>
            <person name="Gilbert J.A."/>
            <person name="Pupko T."/>
            <person name="Shuman H.A."/>
            <person name="Segal G."/>
        </authorList>
    </citation>
    <scope>NUCLEOTIDE SEQUENCE [LARGE SCALE GENOMIC DNA]</scope>
    <source>
        <strain evidence="1 3">WO-44C</strain>
    </source>
</reference>
<dbReference type="EMBL" id="LNYB01000081">
    <property type="protein sequence ID" value="KTC96356.1"/>
    <property type="molecule type" value="Genomic_DNA"/>
</dbReference>
<evidence type="ECO:0000313" key="4">
    <source>
        <dbReference type="Proteomes" id="UP000251942"/>
    </source>
</evidence>
<keyword evidence="3" id="KW-1185">Reference proteome</keyword>
<proteinExistence type="predicted"/>
<dbReference type="EMBL" id="UASS01000039">
    <property type="protein sequence ID" value="SPX62526.1"/>
    <property type="molecule type" value="Genomic_DNA"/>
</dbReference>
<evidence type="ECO:0000313" key="3">
    <source>
        <dbReference type="Proteomes" id="UP000054698"/>
    </source>
</evidence>
<dbReference type="PATRIC" id="fig|453.4.peg.2357"/>
<dbReference type="RefSeq" id="WP_058446672.1">
    <property type="nucleotide sequence ID" value="NZ_CAAAHT010000001.1"/>
</dbReference>
<dbReference type="AlphaFoldDB" id="A0A0W0TL75"/>
<dbReference type="Proteomes" id="UP000054698">
    <property type="component" value="Unassembled WGS sequence"/>
</dbReference>
<keyword evidence="1" id="KW-0687">Ribonucleoprotein</keyword>
<name>A0A0W0TL75_9GAMM</name>
<reference evidence="2 4" key="2">
    <citation type="submission" date="2018-06" db="EMBL/GenBank/DDBJ databases">
        <authorList>
            <consortium name="Pathogen Informatics"/>
            <person name="Doyle S."/>
        </authorList>
    </citation>
    <scope>NUCLEOTIDE SEQUENCE [LARGE SCALE GENOMIC DNA]</scope>
    <source>
        <strain evidence="2 4">NCTC12022</strain>
    </source>
</reference>
<evidence type="ECO:0000313" key="1">
    <source>
        <dbReference type="EMBL" id="KTC96356.1"/>
    </source>
</evidence>
<protein>
    <submittedName>
        <fullName evidence="1">RNA binding protein (Contains ribosomal protein S1 domain)</fullName>
    </submittedName>
</protein>
<sequence length="233" mass="26722">MIILYIPFSRDEAGDLPSGVALWKTNHRISSQERLKVIYHQDDYSPDLVSPESKVYIVAHGYEEKPTVVANCAEASKAIFLDMETVTKRFEYDLLVIAPCIATVHTYFCGSQKNNYERASTFQTQWLRSEQAPIYYYAGNLAAPDRNGFFWAQSDSEYVPLTRCCHTLTSTSIDEEEAPKRDNIKMEKVSAMSAHRHEKKRENFFTQAKKNRQDLIALYRNIDESTPPVSCSL</sequence>
<dbReference type="Proteomes" id="UP000251942">
    <property type="component" value="Unassembled WGS sequence"/>
</dbReference>
<gene>
    <name evidence="1" type="ORF">Lfee_2154</name>
    <name evidence="2" type="ORF">NCTC12022_03287</name>
</gene>
<organism evidence="1 3">
    <name type="scientific">Legionella feeleii</name>
    <dbReference type="NCBI Taxonomy" id="453"/>
    <lineage>
        <taxon>Bacteria</taxon>
        <taxon>Pseudomonadati</taxon>
        <taxon>Pseudomonadota</taxon>
        <taxon>Gammaproteobacteria</taxon>
        <taxon>Legionellales</taxon>
        <taxon>Legionellaceae</taxon>
        <taxon>Legionella</taxon>
    </lineage>
</organism>
<keyword evidence="1" id="KW-0689">Ribosomal protein</keyword>
<accession>A0A0W0TL75</accession>
<dbReference type="OrthoDB" id="5651204at2"/>
<dbReference type="GO" id="GO:0005840">
    <property type="term" value="C:ribosome"/>
    <property type="evidence" value="ECO:0007669"/>
    <property type="project" value="UniProtKB-KW"/>
</dbReference>